<feature type="transmembrane region" description="Helical" evidence="2">
    <location>
        <begin position="30"/>
        <end position="53"/>
    </location>
</feature>
<reference evidence="3" key="1">
    <citation type="journal article" date="2020" name="Nat. Ecol. Evol.">
        <title>Deeply conserved synteny resolves early events in vertebrate evolution.</title>
        <authorList>
            <person name="Simakov O."/>
            <person name="Marletaz F."/>
            <person name="Yue J.X."/>
            <person name="O'Connell B."/>
            <person name="Jenkins J."/>
            <person name="Brandt A."/>
            <person name="Calef R."/>
            <person name="Tung C.H."/>
            <person name="Huang T.K."/>
            <person name="Schmutz J."/>
            <person name="Satoh N."/>
            <person name="Yu J.K."/>
            <person name="Putnam N.H."/>
            <person name="Green R.E."/>
            <person name="Rokhsar D.S."/>
        </authorList>
    </citation>
    <scope>NUCLEOTIDE SEQUENCE [LARGE SCALE GENOMIC DNA]</scope>
    <source>
        <strain evidence="3">S238N-H82</strain>
    </source>
</reference>
<name>A0A9J7LY49_BRAFL</name>
<reference evidence="4" key="2">
    <citation type="submission" date="2025-08" db="UniProtKB">
        <authorList>
            <consortium name="RefSeq"/>
        </authorList>
    </citation>
    <scope>IDENTIFICATION</scope>
    <source>
        <strain evidence="4">S238N-H82</strain>
        <tissue evidence="4">Testes</tissue>
    </source>
</reference>
<evidence type="ECO:0000256" key="2">
    <source>
        <dbReference type="SAM" id="Phobius"/>
    </source>
</evidence>
<keyword evidence="3" id="KW-1185">Reference proteome</keyword>
<evidence type="ECO:0000313" key="3">
    <source>
        <dbReference type="Proteomes" id="UP000001554"/>
    </source>
</evidence>
<protein>
    <submittedName>
        <fullName evidence="4">Uncharacterized protein LOC118425850 isoform X2</fullName>
    </submittedName>
</protein>
<keyword evidence="2" id="KW-0472">Membrane</keyword>
<dbReference type="GeneID" id="118425850"/>
<proteinExistence type="predicted"/>
<organism evidence="3 4">
    <name type="scientific">Branchiostoma floridae</name>
    <name type="common">Florida lancelet</name>
    <name type="synonym">Amphioxus</name>
    <dbReference type="NCBI Taxonomy" id="7739"/>
    <lineage>
        <taxon>Eukaryota</taxon>
        <taxon>Metazoa</taxon>
        <taxon>Chordata</taxon>
        <taxon>Cephalochordata</taxon>
        <taxon>Leptocardii</taxon>
        <taxon>Amphioxiformes</taxon>
        <taxon>Branchiostomatidae</taxon>
        <taxon>Branchiostoma</taxon>
    </lineage>
</organism>
<dbReference type="RefSeq" id="XP_035690868.1">
    <property type="nucleotide sequence ID" value="XM_035834975.1"/>
</dbReference>
<gene>
    <name evidence="4" type="primary">LOC118425850</name>
</gene>
<evidence type="ECO:0000256" key="1">
    <source>
        <dbReference type="SAM" id="MobiDB-lite"/>
    </source>
</evidence>
<evidence type="ECO:0000313" key="4">
    <source>
        <dbReference type="RefSeq" id="XP_035690868.1"/>
    </source>
</evidence>
<accession>A0A9J7LY49</accession>
<keyword evidence="2" id="KW-1133">Transmembrane helix</keyword>
<dbReference type="AlphaFoldDB" id="A0A9J7LY49"/>
<dbReference type="Proteomes" id="UP000001554">
    <property type="component" value="Chromosome 1"/>
</dbReference>
<feature type="region of interest" description="Disordered" evidence="1">
    <location>
        <begin position="119"/>
        <end position="138"/>
    </location>
</feature>
<sequence length="138" mass="14839">MIMKGTETYANLGLSEPVRLQRQVTTLTRAVAALSVLVALLFVGLVCMAVLLYGELQGAQRRGVELELPEVDQTGRTTQDARFIAYVKKTKRRGGFPTAGTVPHHSGGGRTDIPGQAYGPPHRINTGQSPVGVLKKDN</sequence>
<keyword evidence="2" id="KW-0812">Transmembrane</keyword>